<dbReference type="FunFam" id="3.30.70.270:FF:000001">
    <property type="entry name" value="Diguanylate cyclase domain protein"/>
    <property type="match status" value="1"/>
</dbReference>
<dbReference type="SMART" id="SM00065">
    <property type="entry name" value="GAF"/>
    <property type="match status" value="1"/>
</dbReference>
<reference evidence="9 10" key="2">
    <citation type="journal article" date="2013" name="PLoS ONE">
        <title>INDIGO - INtegrated Data Warehouse of MIcrobial GenOmes with Examples from the Red Sea Extremophiles.</title>
        <authorList>
            <person name="Alam I."/>
            <person name="Antunes A."/>
            <person name="Kamau A.A."/>
            <person name="Ba Alawi W."/>
            <person name="Kalkatawi M."/>
            <person name="Stingl U."/>
            <person name="Bajic V.B."/>
        </authorList>
    </citation>
    <scope>NUCLEOTIDE SEQUENCE [LARGE SCALE GENOMIC DNA]</scope>
    <source>
        <strain evidence="9 10">E1L3A</strain>
    </source>
</reference>
<feature type="domain" description="EAL" evidence="7">
    <location>
        <begin position="599"/>
        <end position="853"/>
    </location>
</feature>
<dbReference type="FunFam" id="3.20.20.450:FF:000001">
    <property type="entry name" value="Cyclic di-GMP phosphodiesterase yahA"/>
    <property type="match status" value="1"/>
</dbReference>
<dbReference type="PROSITE" id="PS50113">
    <property type="entry name" value="PAC"/>
    <property type="match status" value="1"/>
</dbReference>
<evidence type="ECO:0000259" key="6">
    <source>
        <dbReference type="PROSITE" id="PS50113"/>
    </source>
</evidence>
<dbReference type="CDD" id="cd01949">
    <property type="entry name" value="GGDEF"/>
    <property type="match status" value="1"/>
</dbReference>
<comment type="caution">
    <text evidence="9">The sequence shown here is derived from an EMBL/GenBank/DDBJ whole genome shotgun (WGS) entry which is preliminary data.</text>
</comment>
<dbReference type="NCBIfam" id="TIGR00254">
    <property type="entry name" value="GGDEF"/>
    <property type="match status" value="1"/>
</dbReference>
<dbReference type="Pfam" id="PF13185">
    <property type="entry name" value="GAF_2"/>
    <property type="match status" value="1"/>
</dbReference>
<dbReference type="STRING" id="1033802.SSPSH_002957"/>
<feature type="domain" description="PAS" evidence="5">
    <location>
        <begin position="125"/>
        <end position="170"/>
    </location>
</feature>
<dbReference type="GO" id="GO:0008168">
    <property type="term" value="F:methyltransferase activity"/>
    <property type="evidence" value="ECO:0007669"/>
    <property type="project" value="UniProtKB-KW"/>
</dbReference>
<dbReference type="GO" id="GO:0071732">
    <property type="term" value="P:cellular response to nitric oxide"/>
    <property type="evidence" value="ECO:0007669"/>
    <property type="project" value="UniProtKB-ARBA"/>
</dbReference>
<dbReference type="Pfam" id="PF13188">
    <property type="entry name" value="PAS_8"/>
    <property type="match status" value="1"/>
</dbReference>
<dbReference type="SUPFAM" id="SSF141868">
    <property type="entry name" value="EAL domain-like"/>
    <property type="match status" value="1"/>
</dbReference>
<dbReference type="CDD" id="cd01948">
    <property type="entry name" value="EAL"/>
    <property type="match status" value="1"/>
</dbReference>
<keyword evidence="3" id="KW-0973">c-di-GMP</keyword>
<dbReference type="PANTHER" id="PTHR44757">
    <property type="entry name" value="DIGUANYLATE CYCLASE DGCP"/>
    <property type="match status" value="1"/>
</dbReference>
<evidence type="ECO:0000256" key="3">
    <source>
        <dbReference type="ARBA" id="ARBA00022636"/>
    </source>
</evidence>
<evidence type="ECO:0000256" key="1">
    <source>
        <dbReference type="ARBA" id="ARBA00001946"/>
    </source>
</evidence>
<comment type="cofactor">
    <cofactor evidence="1">
        <name>Mg(2+)</name>
        <dbReference type="ChEBI" id="CHEBI:18420"/>
    </cofactor>
</comment>
<evidence type="ECO:0000259" key="8">
    <source>
        <dbReference type="PROSITE" id="PS50887"/>
    </source>
</evidence>
<dbReference type="SMART" id="SM00267">
    <property type="entry name" value="GGDEF"/>
    <property type="match status" value="1"/>
</dbReference>
<dbReference type="InterPro" id="IPR000160">
    <property type="entry name" value="GGDEF_dom"/>
</dbReference>
<dbReference type="Gene3D" id="3.30.450.20">
    <property type="entry name" value="PAS domain"/>
    <property type="match status" value="1"/>
</dbReference>
<dbReference type="Pfam" id="PF00990">
    <property type="entry name" value="GGDEF"/>
    <property type="match status" value="1"/>
</dbReference>
<feature type="domain" description="GGDEF" evidence="8">
    <location>
        <begin position="457"/>
        <end position="590"/>
    </location>
</feature>
<dbReference type="InterPro" id="IPR001610">
    <property type="entry name" value="PAC"/>
</dbReference>
<evidence type="ECO:0000259" key="5">
    <source>
        <dbReference type="PROSITE" id="PS50112"/>
    </source>
</evidence>
<sequence length="858" mass="95087">MRVKDSQQPADLGSLMALVSDFYWRCDQSGRFVHVEGGAVERGDIDTRKWLGRVPAEVGLGAIERAGWPLPEQSVSDYVVRWVRDDGSIRYLSVAAESIRDANGEPDGWRGLARDVTRHRMRYRELKQLRTAIDASHDMIFVVDRESMRFLYVNDIACELTGNPREAFMSSTPDQVLGIDRGVLEAQYDRVIAVGRLTVEDRSRLGRGGSMMVERRRCALFVEGRWVIVSIVHDITDRKLAEQSRDRLSRMYATLSATNEALLRASTPEALYQQLCEAAVANDDVLVAATLRLDEQCETLHVVGVAGPIAADVGELVVPLNKPSPLSDGLVGRCFRQGRTQVADDYLSDPRLMPWRRIGKRIGLKSAAAVPIIKDGTTIGVMLLIADQTNAFGRDGVRLIERMVANVVFALENLEREAWRRESEKHIEFLATHDALTGLPNRTLFNQSLTMAIEAGHPFAVMFIDLDRFKFINDSLGHEAGDQLLKTIAKRLRACVSKSNTVARLGGDEFVVLIKQGEDPGDIEAVAGTILDTVLQAVSLNGQEYRVTASIGIAVYPEDARDASSLLKQADMAMYCAKDEGKNNFQFYATELEDRSLVRMRLEHNLRCALEKQQFELAYQAKISLAEGQIVGVEALLRWHCEELGTVLPGQFLPLAEELGLIVPIGRWVLETACEQNMAWQRAGLPAVRIAVNISAVQLSDHTLVSHVRSVLERTGMPPHLLELEITETAVMQNIANAVAQLAEIKKLGVMIAIDDFGTGYSSLTQLRDLPVDTLKIDRSFVNELATNTTDQSIARAIITMGKNLCLNVIAEGVETPEQEAFLRAEACDAMQGFYFSRPGAAEVFAELLEGHAQRYVG</sequence>
<name>U2EJJ6_9GAMM</name>
<keyword evidence="9" id="KW-0489">Methyltransferase</keyword>
<organism evidence="9 10">
    <name type="scientific">Salinisphaera shabanensis E1L3A</name>
    <dbReference type="NCBI Taxonomy" id="1033802"/>
    <lineage>
        <taxon>Bacteria</taxon>
        <taxon>Pseudomonadati</taxon>
        <taxon>Pseudomonadota</taxon>
        <taxon>Gammaproteobacteria</taxon>
        <taxon>Salinisphaerales</taxon>
        <taxon>Salinisphaeraceae</taxon>
        <taxon>Salinisphaera</taxon>
    </lineage>
</organism>
<dbReference type="NCBIfam" id="TIGR00229">
    <property type="entry name" value="sensory_box"/>
    <property type="match status" value="1"/>
</dbReference>
<dbReference type="GO" id="GO:0071111">
    <property type="term" value="F:cyclic-guanylate-specific phosphodiesterase activity"/>
    <property type="evidence" value="ECO:0007669"/>
    <property type="project" value="UniProtKB-EC"/>
</dbReference>
<dbReference type="RefSeq" id="WP_006912411.1">
    <property type="nucleotide sequence ID" value="NZ_AFNV02000022.1"/>
</dbReference>
<dbReference type="Pfam" id="PF00563">
    <property type="entry name" value="EAL"/>
    <property type="match status" value="1"/>
</dbReference>
<dbReference type="PROSITE" id="PS50887">
    <property type="entry name" value="GGDEF"/>
    <property type="match status" value="1"/>
</dbReference>
<evidence type="ECO:0000313" key="10">
    <source>
        <dbReference type="Proteomes" id="UP000006242"/>
    </source>
</evidence>
<dbReference type="GO" id="GO:0032259">
    <property type="term" value="P:methylation"/>
    <property type="evidence" value="ECO:0007669"/>
    <property type="project" value="UniProtKB-KW"/>
</dbReference>
<reference evidence="9 10" key="1">
    <citation type="journal article" date="2011" name="J. Bacteriol.">
        <title>Genome sequence of Salinisphaera shabanensis, a gammaproteobacterium from the harsh, variable environment of the brine-seawater interface of the Shaban Deep in the Red Sea.</title>
        <authorList>
            <person name="Antunes A."/>
            <person name="Alam I."/>
            <person name="Bajic V.B."/>
            <person name="Stingl U."/>
        </authorList>
    </citation>
    <scope>NUCLEOTIDE SEQUENCE [LARGE SCALE GENOMIC DNA]</scope>
    <source>
        <strain evidence="9 10">E1L3A</strain>
    </source>
</reference>
<dbReference type="Gene3D" id="2.10.70.100">
    <property type="match status" value="1"/>
</dbReference>
<evidence type="ECO:0000313" key="9">
    <source>
        <dbReference type="EMBL" id="ERJ18180.1"/>
    </source>
</evidence>
<comment type="catalytic activity">
    <reaction evidence="4">
        <text>3',3'-c-di-GMP + H2O = 5'-phosphoguanylyl(3'-&gt;5')guanosine + H(+)</text>
        <dbReference type="Rhea" id="RHEA:24902"/>
        <dbReference type="ChEBI" id="CHEBI:15377"/>
        <dbReference type="ChEBI" id="CHEBI:15378"/>
        <dbReference type="ChEBI" id="CHEBI:58754"/>
        <dbReference type="ChEBI" id="CHEBI:58805"/>
        <dbReference type="EC" id="3.1.4.52"/>
    </reaction>
    <physiologicalReaction direction="left-to-right" evidence="4">
        <dbReference type="Rhea" id="RHEA:24903"/>
    </physiologicalReaction>
</comment>
<keyword evidence="9" id="KW-0808">Transferase</keyword>
<dbReference type="EMBL" id="AFNV02000022">
    <property type="protein sequence ID" value="ERJ18180.1"/>
    <property type="molecule type" value="Genomic_DNA"/>
</dbReference>
<dbReference type="InterPro" id="IPR000700">
    <property type="entry name" value="PAS-assoc_C"/>
</dbReference>
<dbReference type="Gene3D" id="3.20.20.450">
    <property type="entry name" value="EAL domain"/>
    <property type="match status" value="1"/>
</dbReference>
<dbReference type="InterPro" id="IPR043128">
    <property type="entry name" value="Rev_trsase/Diguanyl_cyclase"/>
</dbReference>
<dbReference type="OrthoDB" id="9804951at2"/>
<dbReference type="Gene3D" id="3.30.70.270">
    <property type="match status" value="1"/>
</dbReference>
<feature type="domain" description="PAC" evidence="6">
    <location>
        <begin position="76"/>
        <end position="128"/>
    </location>
</feature>
<dbReference type="InterPro" id="IPR035965">
    <property type="entry name" value="PAS-like_dom_sf"/>
</dbReference>
<dbReference type="PANTHER" id="PTHR44757:SF2">
    <property type="entry name" value="BIOFILM ARCHITECTURE MAINTENANCE PROTEIN MBAA"/>
    <property type="match status" value="1"/>
</dbReference>
<dbReference type="InterPro" id="IPR003018">
    <property type="entry name" value="GAF"/>
</dbReference>
<protein>
    <recommendedName>
        <fullName evidence="2">cyclic-guanylate-specific phosphodiesterase</fullName>
        <ecNumber evidence="2">3.1.4.52</ecNumber>
    </recommendedName>
</protein>
<dbReference type="SMART" id="SM00086">
    <property type="entry name" value="PAC"/>
    <property type="match status" value="1"/>
</dbReference>
<dbReference type="PROSITE" id="PS50112">
    <property type="entry name" value="PAS"/>
    <property type="match status" value="1"/>
</dbReference>
<dbReference type="InterPro" id="IPR035919">
    <property type="entry name" value="EAL_sf"/>
</dbReference>
<dbReference type="InterPro" id="IPR001633">
    <property type="entry name" value="EAL_dom"/>
</dbReference>
<gene>
    <name evidence="9" type="ORF">SSPSH_002957</name>
</gene>
<dbReference type="InterPro" id="IPR029016">
    <property type="entry name" value="GAF-like_dom_sf"/>
</dbReference>
<proteinExistence type="predicted"/>
<dbReference type="InterPro" id="IPR052155">
    <property type="entry name" value="Biofilm_reg_signaling"/>
</dbReference>
<dbReference type="EC" id="3.1.4.52" evidence="2"/>
<dbReference type="InterPro" id="IPR000014">
    <property type="entry name" value="PAS"/>
</dbReference>
<dbReference type="Gene3D" id="3.30.450.40">
    <property type="match status" value="1"/>
</dbReference>
<dbReference type="SUPFAM" id="SSF55073">
    <property type="entry name" value="Nucleotide cyclase"/>
    <property type="match status" value="1"/>
</dbReference>
<dbReference type="SUPFAM" id="SSF55785">
    <property type="entry name" value="PYP-like sensor domain (PAS domain)"/>
    <property type="match status" value="2"/>
</dbReference>
<evidence type="ECO:0000256" key="2">
    <source>
        <dbReference type="ARBA" id="ARBA00012282"/>
    </source>
</evidence>
<dbReference type="SMART" id="SM00052">
    <property type="entry name" value="EAL"/>
    <property type="match status" value="1"/>
</dbReference>
<dbReference type="eggNOG" id="COG5001">
    <property type="taxonomic scope" value="Bacteria"/>
</dbReference>
<evidence type="ECO:0000256" key="4">
    <source>
        <dbReference type="ARBA" id="ARBA00051114"/>
    </source>
</evidence>
<dbReference type="PROSITE" id="PS50883">
    <property type="entry name" value="EAL"/>
    <property type="match status" value="1"/>
</dbReference>
<evidence type="ECO:0000259" key="7">
    <source>
        <dbReference type="PROSITE" id="PS50883"/>
    </source>
</evidence>
<dbReference type="SMART" id="SM00091">
    <property type="entry name" value="PAS"/>
    <property type="match status" value="1"/>
</dbReference>
<dbReference type="CDD" id="cd00130">
    <property type="entry name" value="PAS"/>
    <property type="match status" value="1"/>
</dbReference>
<dbReference type="AlphaFoldDB" id="U2EJJ6"/>
<accession>U2EJJ6</accession>
<dbReference type="SUPFAM" id="SSF55781">
    <property type="entry name" value="GAF domain-like"/>
    <property type="match status" value="1"/>
</dbReference>
<dbReference type="Proteomes" id="UP000006242">
    <property type="component" value="Unassembled WGS sequence"/>
</dbReference>
<dbReference type="InterPro" id="IPR029787">
    <property type="entry name" value="Nucleotide_cyclase"/>
</dbReference>
<keyword evidence="10" id="KW-1185">Reference proteome</keyword>